<feature type="compositionally biased region" description="Basic and acidic residues" evidence="1">
    <location>
        <begin position="8"/>
        <end position="21"/>
    </location>
</feature>
<evidence type="ECO:0000256" key="1">
    <source>
        <dbReference type="SAM" id="MobiDB-lite"/>
    </source>
</evidence>
<evidence type="ECO:0000313" key="3">
    <source>
        <dbReference type="Proteomes" id="UP001165082"/>
    </source>
</evidence>
<sequence length="252" mass="27973">MKNAADLALEKAKISAKETRKQAPSSRRRSPPVDQREANEDMMMMTVEEAIGSSVFNQKTHSYEQNNNGHITTFTSLSTAPSVFHNGQIYHAHYGLKGLEGVTADQMNKHALDSFGAMSYRAYGIKGGYKGDPNRLHLYKGDAKRAKFAAMQQTVPQPPFATKEWQDQSVVDPSSGETRKATNQDFEALFGLWTDGLSAHIDGLDSDSKKEAAEEAKKAACKEIVEVQCCDNPNINRLKGYIFMTQEILDTF</sequence>
<comment type="caution">
    <text evidence="2">The sequence shown here is derived from an EMBL/GenBank/DDBJ whole genome shotgun (WGS) entry which is preliminary data.</text>
</comment>
<organism evidence="2 3">
    <name type="scientific">Triparma retinervis</name>
    <dbReference type="NCBI Taxonomy" id="2557542"/>
    <lineage>
        <taxon>Eukaryota</taxon>
        <taxon>Sar</taxon>
        <taxon>Stramenopiles</taxon>
        <taxon>Ochrophyta</taxon>
        <taxon>Bolidophyceae</taxon>
        <taxon>Parmales</taxon>
        <taxon>Triparmaceae</taxon>
        <taxon>Triparma</taxon>
    </lineage>
</organism>
<protein>
    <submittedName>
        <fullName evidence="2">Uncharacterized protein</fullName>
    </submittedName>
</protein>
<keyword evidence="3" id="KW-1185">Reference proteome</keyword>
<reference evidence="2" key="1">
    <citation type="submission" date="2022-07" db="EMBL/GenBank/DDBJ databases">
        <title>Genome analysis of Parmales, a sister group of diatoms, reveals the evolutionary specialization of diatoms from phago-mixotrophs to photoautotrophs.</title>
        <authorList>
            <person name="Ban H."/>
            <person name="Sato S."/>
            <person name="Yoshikawa S."/>
            <person name="Kazumasa Y."/>
            <person name="Nakamura Y."/>
            <person name="Ichinomiya M."/>
            <person name="Saitoh K."/>
            <person name="Sato N."/>
            <person name="Blanc-Mathieu R."/>
            <person name="Endo H."/>
            <person name="Kuwata A."/>
            <person name="Ogata H."/>
        </authorList>
    </citation>
    <scope>NUCLEOTIDE SEQUENCE</scope>
</reference>
<dbReference type="EMBL" id="BRXZ01000837">
    <property type="protein sequence ID" value="GMH55351.1"/>
    <property type="molecule type" value="Genomic_DNA"/>
</dbReference>
<proteinExistence type="predicted"/>
<gene>
    <name evidence="2" type="ORF">TrRE_jg6666</name>
</gene>
<feature type="region of interest" description="Disordered" evidence="1">
    <location>
        <begin position="1"/>
        <end position="40"/>
    </location>
</feature>
<dbReference type="AlphaFoldDB" id="A0A9W6ZN94"/>
<evidence type="ECO:0000313" key="2">
    <source>
        <dbReference type="EMBL" id="GMH55351.1"/>
    </source>
</evidence>
<dbReference type="Proteomes" id="UP001165082">
    <property type="component" value="Unassembled WGS sequence"/>
</dbReference>
<accession>A0A9W6ZN94</accession>
<name>A0A9W6ZN94_9STRA</name>